<gene>
    <name evidence="2" type="ORF">AAES_07813</name>
</gene>
<evidence type="ECO:0000256" key="1">
    <source>
        <dbReference type="SAM" id="MobiDB-lite"/>
    </source>
</evidence>
<name>A0A0Q3X915_AMAAE</name>
<dbReference type="Proteomes" id="UP000051836">
    <property type="component" value="Unassembled WGS sequence"/>
</dbReference>
<feature type="region of interest" description="Disordered" evidence="1">
    <location>
        <begin position="29"/>
        <end position="67"/>
    </location>
</feature>
<accession>A0A0Q3X915</accession>
<proteinExistence type="predicted"/>
<comment type="caution">
    <text evidence="2">The sequence shown here is derived from an EMBL/GenBank/DDBJ whole genome shotgun (WGS) entry which is preliminary data.</text>
</comment>
<organism evidence="2 3">
    <name type="scientific">Amazona aestiva</name>
    <name type="common">Blue-fronted Amazon parrot</name>
    <dbReference type="NCBI Taxonomy" id="12930"/>
    <lineage>
        <taxon>Eukaryota</taxon>
        <taxon>Metazoa</taxon>
        <taxon>Chordata</taxon>
        <taxon>Craniata</taxon>
        <taxon>Vertebrata</taxon>
        <taxon>Euteleostomi</taxon>
        <taxon>Archelosauria</taxon>
        <taxon>Archosauria</taxon>
        <taxon>Dinosauria</taxon>
        <taxon>Saurischia</taxon>
        <taxon>Theropoda</taxon>
        <taxon>Coelurosauria</taxon>
        <taxon>Aves</taxon>
        <taxon>Neognathae</taxon>
        <taxon>Neoaves</taxon>
        <taxon>Telluraves</taxon>
        <taxon>Australaves</taxon>
        <taxon>Psittaciformes</taxon>
        <taxon>Psittacidae</taxon>
        <taxon>Amazona</taxon>
    </lineage>
</organism>
<evidence type="ECO:0000313" key="2">
    <source>
        <dbReference type="EMBL" id="KQL60370.1"/>
    </source>
</evidence>
<dbReference type="EMBL" id="LMAW01000151">
    <property type="protein sequence ID" value="KQL60370.1"/>
    <property type="molecule type" value="Genomic_DNA"/>
</dbReference>
<dbReference type="AlphaFoldDB" id="A0A0Q3X915"/>
<sequence length="90" mass="9972">MAQVLTRETKQATAFRYLQIVLVLASGGNEKRRNEDVCRGTEDDKTRTQAKGNSAPNENKHNDPSLDNTLFLKDVLLSSAVQKKDNSALP</sequence>
<evidence type="ECO:0000313" key="3">
    <source>
        <dbReference type="Proteomes" id="UP000051836"/>
    </source>
</evidence>
<protein>
    <submittedName>
        <fullName evidence="2">Uncharacterized protein</fullName>
    </submittedName>
</protein>
<keyword evidence="3" id="KW-1185">Reference proteome</keyword>
<feature type="compositionally biased region" description="Basic and acidic residues" evidence="1">
    <location>
        <begin position="29"/>
        <end position="47"/>
    </location>
</feature>
<reference evidence="2 3" key="1">
    <citation type="submission" date="2015-10" db="EMBL/GenBank/DDBJ databases">
        <authorList>
            <person name="Gilbert D.G."/>
        </authorList>
    </citation>
    <scope>NUCLEOTIDE SEQUENCE [LARGE SCALE GENOMIC DNA]</scope>
    <source>
        <strain evidence="2">FVVF132</strain>
    </source>
</reference>